<protein>
    <submittedName>
        <fullName evidence="1">Unannotated protein</fullName>
    </submittedName>
</protein>
<evidence type="ECO:0000313" key="1">
    <source>
        <dbReference type="EMBL" id="CAB4786606.1"/>
    </source>
</evidence>
<gene>
    <name evidence="1" type="ORF">UFOPK2921_01167</name>
    <name evidence="2" type="ORF">UFOPK4275_00645</name>
</gene>
<accession>A0A6J6WTG8</accession>
<evidence type="ECO:0000313" key="2">
    <source>
        <dbReference type="EMBL" id="CAB5048900.1"/>
    </source>
</evidence>
<dbReference type="AlphaFoldDB" id="A0A6J6WTG8"/>
<name>A0A6J6WTG8_9ZZZZ</name>
<sequence length="71" mass="7472">MVVDSPLIFTTSARILNASKPAVESHSPDTLLIATEAQTNIVGRSGTGFRGEVGIGDLPTHNTHQITVPFS</sequence>
<reference evidence="1" key="1">
    <citation type="submission" date="2020-05" db="EMBL/GenBank/DDBJ databases">
        <authorList>
            <person name="Chiriac C."/>
            <person name="Salcher M."/>
            <person name="Ghai R."/>
            <person name="Kavagutti S V."/>
        </authorList>
    </citation>
    <scope>NUCLEOTIDE SEQUENCE</scope>
</reference>
<dbReference type="EMBL" id="CAFBQJ010000096">
    <property type="protein sequence ID" value="CAB5048900.1"/>
    <property type="molecule type" value="Genomic_DNA"/>
</dbReference>
<proteinExistence type="predicted"/>
<organism evidence="1">
    <name type="scientific">freshwater metagenome</name>
    <dbReference type="NCBI Taxonomy" id="449393"/>
    <lineage>
        <taxon>unclassified sequences</taxon>
        <taxon>metagenomes</taxon>
        <taxon>ecological metagenomes</taxon>
    </lineage>
</organism>
<dbReference type="EMBL" id="CAEZZV010000167">
    <property type="protein sequence ID" value="CAB4786606.1"/>
    <property type="molecule type" value="Genomic_DNA"/>
</dbReference>